<evidence type="ECO:0000256" key="1">
    <source>
        <dbReference type="ARBA" id="ARBA00004137"/>
    </source>
</evidence>
<dbReference type="InterPro" id="IPR019165">
    <property type="entry name" value="Peptidase_M76_ATP23"/>
</dbReference>
<keyword evidence="7 9" id="KW-0482">Metalloprotease</keyword>
<accession>A0A8H3FZP2</accession>
<keyword evidence="9" id="KW-0999">Mitochondrion inner membrane</keyword>
<reference evidence="10" key="1">
    <citation type="submission" date="2021-03" db="EMBL/GenBank/DDBJ databases">
        <authorList>
            <person name="Tagirdzhanova G."/>
        </authorList>
    </citation>
    <scope>NUCLEOTIDE SEQUENCE</scope>
</reference>
<keyword evidence="11" id="KW-1185">Reference proteome</keyword>
<evidence type="ECO:0000256" key="5">
    <source>
        <dbReference type="ARBA" id="ARBA00022723"/>
    </source>
</evidence>
<dbReference type="EC" id="3.4.24.-" evidence="9"/>
<sequence>MSEPPNSQDTGYTFTDDPWIRWRNTFRYVTGQLTEEGNRQYRKGRNDRYAAADCKSCEDQRDYLLQYSPIVRFMHQKINDLGGDLHKGNIRCMRCNDAQGGGLHPDYGIMLCASRPEPLEDTLTHEMVHAYDYLRFKVDFETHDLRHAACTEIRASSLSGECRFWREFWHRAQWKVTYQHQECVKRRATLSVAARPNCKDDVEAAKVVNEVWDSCFADTRPFDEIYK</sequence>
<dbReference type="GO" id="GO:0046872">
    <property type="term" value="F:metal ion binding"/>
    <property type="evidence" value="ECO:0007669"/>
    <property type="project" value="UniProtKB-KW"/>
</dbReference>
<comment type="subcellular location">
    <subcellularLocation>
        <location evidence="1 9">Mitochondrion inner membrane</location>
        <topology evidence="1 9">Peripheral membrane protein</topology>
        <orientation evidence="1 9">Intermembrane side</orientation>
    </subcellularLocation>
</comment>
<dbReference type="PANTHER" id="PTHR21711:SF0">
    <property type="entry name" value="MITOCHONDRIAL INNER MEMBRANE PROTEASE ATP23 HOMOLOG"/>
    <property type="match status" value="1"/>
</dbReference>
<dbReference type="GO" id="GO:0034982">
    <property type="term" value="P:mitochondrial protein processing"/>
    <property type="evidence" value="ECO:0007669"/>
    <property type="project" value="TreeGrafter"/>
</dbReference>
<keyword evidence="5 9" id="KW-0479">Metal-binding</keyword>
<organism evidence="10 11">
    <name type="scientific">Alectoria fallacina</name>
    <dbReference type="NCBI Taxonomy" id="1903189"/>
    <lineage>
        <taxon>Eukaryota</taxon>
        <taxon>Fungi</taxon>
        <taxon>Dikarya</taxon>
        <taxon>Ascomycota</taxon>
        <taxon>Pezizomycotina</taxon>
        <taxon>Lecanoromycetes</taxon>
        <taxon>OSLEUM clade</taxon>
        <taxon>Lecanoromycetidae</taxon>
        <taxon>Lecanorales</taxon>
        <taxon>Lecanorineae</taxon>
        <taxon>Parmeliaceae</taxon>
        <taxon>Alectoria</taxon>
    </lineage>
</organism>
<comment type="similarity">
    <text evidence="2 9">Belongs to the peptidase M76 family.</text>
</comment>
<dbReference type="AlphaFoldDB" id="A0A8H3FZP2"/>
<evidence type="ECO:0000256" key="8">
    <source>
        <dbReference type="ARBA" id="ARBA00025322"/>
    </source>
</evidence>
<evidence type="ECO:0000256" key="9">
    <source>
        <dbReference type="RuleBase" id="RU364057"/>
    </source>
</evidence>
<keyword evidence="9" id="KW-0496">Mitochondrion</keyword>
<name>A0A8H3FZP2_9LECA</name>
<evidence type="ECO:0000256" key="3">
    <source>
        <dbReference type="ARBA" id="ARBA00014615"/>
    </source>
</evidence>
<dbReference type="Pfam" id="PF09768">
    <property type="entry name" value="Peptidase_M76"/>
    <property type="match status" value="1"/>
</dbReference>
<dbReference type="GO" id="GO:0033615">
    <property type="term" value="P:mitochondrial proton-transporting ATP synthase complex assembly"/>
    <property type="evidence" value="ECO:0007669"/>
    <property type="project" value="TreeGrafter"/>
</dbReference>
<dbReference type="Proteomes" id="UP000664203">
    <property type="component" value="Unassembled WGS sequence"/>
</dbReference>
<evidence type="ECO:0000256" key="6">
    <source>
        <dbReference type="ARBA" id="ARBA00022801"/>
    </source>
</evidence>
<dbReference type="PANTHER" id="PTHR21711">
    <property type="entry name" value="MITOCHONDRIAL INNER MEMBRANE PROTEASE"/>
    <property type="match status" value="1"/>
</dbReference>
<comment type="caution">
    <text evidence="10">The sequence shown here is derived from an EMBL/GenBank/DDBJ whole genome shotgun (WGS) entry which is preliminary data.</text>
</comment>
<dbReference type="OrthoDB" id="285308at2759"/>
<protein>
    <recommendedName>
        <fullName evidence="3 9">Mitochondrial inner membrane protease ATP23</fullName>
        <ecNumber evidence="9">3.4.24.-</ecNumber>
    </recommendedName>
</protein>
<evidence type="ECO:0000256" key="7">
    <source>
        <dbReference type="ARBA" id="ARBA00023049"/>
    </source>
</evidence>
<gene>
    <name evidence="10" type="primary">ATP23</name>
    <name evidence="10" type="ORF">ALECFALPRED_005781</name>
</gene>
<proteinExistence type="inferred from homology"/>
<keyword evidence="4 9" id="KW-0645">Protease</keyword>
<dbReference type="GO" id="GO:0005743">
    <property type="term" value="C:mitochondrial inner membrane"/>
    <property type="evidence" value="ECO:0007669"/>
    <property type="project" value="UniProtKB-SubCell"/>
</dbReference>
<dbReference type="EMBL" id="CAJPDR010000366">
    <property type="protein sequence ID" value="CAF9933889.1"/>
    <property type="molecule type" value="Genomic_DNA"/>
</dbReference>
<evidence type="ECO:0000256" key="2">
    <source>
        <dbReference type="ARBA" id="ARBA00009915"/>
    </source>
</evidence>
<evidence type="ECO:0000313" key="11">
    <source>
        <dbReference type="Proteomes" id="UP000664203"/>
    </source>
</evidence>
<keyword evidence="9" id="KW-0472">Membrane</keyword>
<keyword evidence="6 9" id="KW-0378">Hydrolase</keyword>
<evidence type="ECO:0000256" key="4">
    <source>
        <dbReference type="ARBA" id="ARBA00022670"/>
    </source>
</evidence>
<comment type="function">
    <text evidence="8">Has a dual role in the assembly of mitochondrial ATPase. Acts as a protease that removes N-terminal residues of mitochondrial ATPase CF(0) subunit 6 at the intermembrane space side. Also involved in the correct assembly of the membrane-embedded ATPase CF(0) particle, probably mediating association of subunit 6 with the subunit 9 ring.</text>
</comment>
<dbReference type="GO" id="GO:0004222">
    <property type="term" value="F:metalloendopeptidase activity"/>
    <property type="evidence" value="ECO:0007669"/>
    <property type="project" value="InterPro"/>
</dbReference>
<evidence type="ECO:0000313" key="10">
    <source>
        <dbReference type="EMBL" id="CAF9933889.1"/>
    </source>
</evidence>